<sequence length="62" mass="6823">HQAGRTPTEKDGVEDTTWRFIRSTLQFSEICIAPCGLVYLTADVAIEVAIGALCLAKWPMDI</sequence>
<dbReference type="AlphaFoldDB" id="A0A0F9EUV7"/>
<proteinExistence type="predicted"/>
<feature type="non-terminal residue" evidence="1">
    <location>
        <position position="1"/>
    </location>
</feature>
<evidence type="ECO:0000313" key="1">
    <source>
        <dbReference type="EMBL" id="KKL77804.1"/>
    </source>
</evidence>
<name>A0A0F9EUV7_9ZZZZ</name>
<comment type="caution">
    <text evidence="1">The sequence shown here is derived from an EMBL/GenBank/DDBJ whole genome shotgun (WGS) entry which is preliminary data.</text>
</comment>
<accession>A0A0F9EUV7</accession>
<dbReference type="EMBL" id="LAZR01023643">
    <property type="protein sequence ID" value="KKL77804.1"/>
    <property type="molecule type" value="Genomic_DNA"/>
</dbReference>
<protein>
    <submittedName>
        <fullName evidence="1">Uncharacterized protein</fullName>
    </submittedName>
</protein>
<gene>
    <name evidence="1" type="ORF">LCGC14_2031200</name>
</gene>
<organism evidence="1">
    <name type="scientific">marine sediment metagenome</name>
    <dbReference type="NCBI Taxonomy" id="412755"/>
    <lineage>
        <taxon>unclassified sequences</taxon>
        <taxon>metagenomes</taxon>
        <taxon>ecological metagenomes</taxon>
    </lineage>
</organism>
<reference evidence="1" key="1">
    <citation type="journal article" date="2015" name="Nature">
        <title>Complex archaea that bridge the gap between prokaryotes and eukaryotes.</title>
        <authorList>
            <person name="Spang A."/>
            <person name="Saw J.H."/>
            <person name="Jorgensen S.L."/>
            <person name="Zaremba-Niedzwiedzka K."/>
            <person name="Martijn J."/>
            <person name="Lind A.E."/>
            <person name="van Eijk R."/>
            <person name="Schleper C."/>
            <person name="Guy L."/>
            <person name="Ettema T.J."/>
        </authorList>
    </citation>
    <scope>NUCLEOTIDE SEQUENCE</scope>
</reference>